<dbReference type="AlphaFoldDB" id="A0A7C5DAW1"/>
<accession>A0A7C5DAW1</accession>
<dbReference type="InterPro" id="IPR052724">
    <property type="entry name" value="GT117_domain-containing"/>
</dbReference>
<dbReference type="Pfam" id="PF11028">
    <property type="entry name" value="TMEM260-like"/>
    <property type="match status" value="1"/>
</dbReference>
<dbReference type="InterPro" id="IPR021280">
    <property type="entry name" value="TMEM260-like"/>
</dbReference>
<gene>
    <name evidence="2" type="ORF">ENL19_01935</name>
</gene>
<keyword evidence="1" id="KW-0472">Membrane</keyword>
<proteinExistence type="predicted"/>
<feature type="transmembrane region" description="Helical" evidence="1">
    <location>
        <begin position="409"/>
        <end position="428"/>
    </location>
</feature>
<sequence length="666" mass="77077">MKNRVIGFFSIFIVVLLLYLYTMAPTVSFWDCGEFITCSYILGIPHPPGTPFFVLLGRIFSLLPTFKEIAARVNLLSALSGAIAAAMMYLIILKFIMRFKENKEEKPSLFVHIIAAGAALASAFAFSMWDNSVEAEVYAISTMIIAIGIWLTLHWSEGIGMKGNKNNLLLIVYITFLAMGVHLLPLLVLPGAIIFVLMVNWKELADTKLIGIGIGLAIIGVTTYAYLMIRAHLNPAINEADPQTFSALWDVFTRKQYGPMKMFPRKTQLETGLSFIPALWEQLRVYFKYFSWQYFPFPRENTGNLLKVLSIFGTYVYALIGIFGIYVHYRKDRKGFWLFFITFLLLSLGLVWYLNLKFSPSDPNPHHQPREVRERDYFFAPSFFFFSFYIAMALYYWGTRLREKRVWATYPFMGLAIIMGVIPIISNFKSHANRRHNFIANDYAYNMLISADDNAVVFTNGDNDTFPLWFMQYVKGLKKFDAKKKKGVMLANLSLLNTNWYIKQLKWAGIPIDFDSPFRGTRYEQLYNRQKRSGKYKGTFEEFVIDHLYPMKGEDGSILYVKDLAIRDIILASCGIKPTFEDLTMSGKKFVQKYINKQNFHPSINIYFSATVSYDNRQMYQNHLKMEGFMYKVVPENGYNMVDVDKTQELLTKDFKYRSIFDPNVY</sequence>
<feature type="transmembrane region" description="Helical" evidence="1">
    <location>
        <begin position="335"/>
        <end position="356"/>
    </location>
</feature>
<evidence type="ECO:0000256" key="1">
    <source>
        <dbReference type="SAM" id="Phobius"/>
    </source>
</evidence>
<feature type="transmembrane region" description="Helical" evidence="1">
    <location>
        <begin position="308"/>
        <end position="329"/>
    </location>
</feature>
<organism evidence="2">
    <name type="scientific">candidate division WOR-3 bacterium</name>
    <dbReference type="NCBI Taxonomy" id="2052148"/>
    <lineage>
        <taxon>Bacteria</taxon>
        <taxon>Bacteria division WOR-3</taxon>
    </lineage>
</organism>
<reference evidence="2" key="1">
    <citation type="journal article" date="2020" name="mSystems">
        <title>Genome- and Community-Level Interaction Insights into Carbon Utilization and Element Cycling Functions of Hydrothermarchaeota in Hydrothermal Sediment.</title>
        <authorList>
            <person name="Zhou Z."/>
            <person name="Liu Y."/>
            <person name="Xu W."/>
            <person name="Pan J."/>
            <person name="Luo Z.H."/>
            <person name="Li M."/>
        </authorList>
    </citation>
    <scope>NUCLEOTIDE SEQUENCE [LARGE SCALE GENOMIC DNA]</scope>
    <source>
        <strain evidence="2">HyVt-74</strain>
    </source>
</reference>
<feature type="transmembrane region" description="Helical" evidence="1">
    <location>
        <begin position="168"/>
        <end position="197"/>
    </location>
</feature>
<protein>
    <submittedName>
        <fullName evidence="2">DUF2723 domain-containing protein</fullName>
    </submittedName>
</protein>
<evidence type="ECO:0000313" key="2">
    <source>
        <dbReference type="EMBL" id="HHE04805.1"/>
    </source>
</evidence>
<feature type="transmembrane region" description="Helical" evidence="1">
    <location>
        <begin position="377"/>
        <end position="397"/>
    </location>
</feature>
<dbReference type="PANTHER" id="PTHR16214">
    <property type="entry name" value="TRANSMEMBRANE PROTEIN 260"/>
    <property type="match status" value="1"/>
</dbReference>
<dbReference type="EMBL" id="DRTB01000143">
    <property type="protein sequence ID" value="HHE04805.1"/>
    <property type="molecule type" value="Genomic_DNA"/>
</dbReference>
<feature type="transmembrane region" description="Helical" evidence="1">
    <location>
        <begin position="135"/>
        <end position="156"/>
    </location>
</feature>
<feature type="transmembrane region" description="Helical" evidence="1">
    <location>
        <begin position="109"/>
        <end position="129"/>
    </location>
</feature>
<feature type="transmembrane region" description="Helical" evidence="1">
    <location>
        <begin position="75"/>
        <end position="97"/>
    </location>
</feature>
<feature type="transmembrane region" description="Helical" evidence="1">
    <location>
        <begin position="209"/>
        <end position="229"/>
    </location>
</feature>
<dbReference type="PANTHER" id="PTHR16214:SF3">
    <property type="entry name" value="TRANSMEMBRANE PROTEIN 260"/>
    <property type="match status" value="1"/>
</dbReference>
<feature type="transmembrane region" description="Helical" evidence="1">
    <location>
        <begin position="5"/>
        <end position="24"/>
    </location>
</feature>
<name>A0A7C5DAW1_UNCW3</name>
<keyword evidence="1" id="KW-1133">Transmembrane helix</keyword>
<keyword evidence="1" id="KW-0812">Transmembrane</keyword>
<comment type="caution">
    <text evidence="2">The sequence shown here is derived from an EMBL/GenBank/DDBJ whole genome shotgun (WGS) entry which is preliminary data.</text>
</comment>
<feature type="non-terminal residue" evidence="2">
    <location>
        <position position="666"/>
    </location>
</feature>
<dbReference type="Proteomes" id="UP000886110">
    <property type="component" value="Unassembled WGS sequence"/>
</dbReference>